<evidence type="ECO:0008006" key="3">
    <source>
        <dbReference type="Google" id="ProtNLM"/>
    </source>
</evidence>
<sequence>MELTVLAGPVPRRPDGRVLVAAKTTTGMAAYAEHWPGTVRMVGRPVPSDPSANLDVDWVDPGQLPFALDLADDPVADTLARPGRGVVLAGLDPAHEPLLGGHRPVVLLAENTPANQAAYTLLDGGTTALTRARVRLGAVRRDLRQRAMVRRAAGLQCNGWPTWDRYARGSAAPMLYLDSRIRREQLAAPTAPVADGPLRVAFSGRWLRTKGINTVVAVARECERRRLPVTVELLGSGPEEERVRRDAPDGLRLTGALPFDPDWVRHVSRSVDVMLLPHPQADPSGTYLEALACGAPVLACDNAYARRLIGESRAGWSAPVGDVGALTDRLAALARDRAEIVRARAAGVAFMAEHLFADEFRRRVEHVLALT</sequence>
<comment type="caution">
    <text evidence="1">The sequence shown here is derived from an EMBL/GenBank/DDBJ whole genome shotgun (WGS) entry which is preliminary data.</text>
</comment>
<dbReference type="SUPFAM" id="SSF53756">
    <property type="entry name" value="UDP-Glycosyltransferase/glycogen phosphorylase"/>
    <property type="match status" value="1"/>
</dbReference>
<dbReference type="EMBL" id="BMKQ01000001">
    <property type="protein sequence ID" value="GGF51799.1"/>
    <property type="molecule type" value="Genomic_DNA"/>
</dbReference>
<proteinExistence type="predicted"/>
<gene>
    <name evidence="1" type="ORF">GCM10011519_27280</name>
</gene>
<organism evidence="1 2">
    <name type="scientific">Marmoricola endophyticus</name>
    <dbReference type="NCBI Taxonomy" id="2040280"/>
    <lineage>
        <taxon>Bacteria</taxon>
        <taxon>Bacillati</taxon>
        <taxon>Actinomycetota</taxon>
        <taxon>Actinomycetes</taxon>
        <taxon>Propionibacteriales</taxon>
        <taxon>Nocardioidaceae</taxon>
        <taxon>Marmoricola</taxon>
    </lineage>
</organism>
<protein>
    <recommendedName>
        <fullName evidence="3">Glycosyltransferase</fullName>
    </recommendedName>
</protein>
<dbReference type="Pfam" id="PF13692">
    <property type="entry name" value="Glyco_trans_1_4"/>
    <property type="match status" value="1"/>
</dbReference>
<accession>A0A917BNM4</accession>
<evidence type="ECO:0000313" key="2">
    <source>
        <dbReference type="Proteomes" id="UP000649179"/>
    </source>
</evidence>
<evidence type="ECO:0000313" key="1">
    <source>
        <dbReference type="EMBL" id="GGF51799.1"/>
    </source>
</evidence>
<reference evidence="1" key="2">
    <citation type="submission" date="2020-09" db="EMBL/GenBank/DDBJ databases">
        <authorList>
            <person name="Sun Q."/>
            <person name="Zhou Y."/>
        </authorList>
    </citation>
    <scope>NUCLEOTIDE SEQUENCE</scope>
    <source>
        <strain evidence="1">CGMCC 1.16067</strain>
    </source>
</reference>
<keyword evidence="2" id="KW-1185">Reference proteome</keyword>
<dbReference type="RefSeq" id="WP_188780269.1">
    <property type="nucleotide sequence ID" value="NZ_BMKQ01000001.1"/>
</dbReference>
<name>A0A917BNM4_9ACTN</name>
<dbReference type="PANTHER" id="PTHR12526">
    <property type="entry name" value="GLYCOSYLTRANSFERASE"/>
    <property type="match status" value="1"/>
</dbReference>
<dbReference type="Proteomes" id="UP000649179">
    <property type="component" value="Unassembled WGS sequence"/>
</dbReference>
<dbReference type="Gene3D" id="3.40.50.2000">
    <property type="entry name" value="Glycogen Phosphorylase B"/>
    <property type="match status" value="1"/>
</dbReference>
<dbReference type="AlphaFoldDB" id="A0A917BNM4"/>
<reference evidence="1" key="1">
    <citation type="journal article" date="2014" name="Int. J. Syst. Evol. Microbiol.">
        <title>Complete genome sequence of Corynebacterium casei LMG S-19264T (=DSM 44701T), isolated from a smear-ripened cheese.</title>
        <authorList>
            <consortium name="US DOE Joint Genome Institute (JGI-PGF)"/>
            <person name="Walter F."/>
            <person name="Albersmeier A."/>
            <person name="Kalinowski J."/>
            <person name="Ruckert C."/>
        </authorList>
    </citation>
    <scope>NUCLEOTIDE SEQUENCE</scope>
    <source>
        <strain evidence="1">CGMCC 1.16067</strain>
    </source>
</reference>